<dbReference type="AlphaFoldDB" id="D3VH10"/>
<dbReference type="KEGG" id="xne:XNC1_0207"/>
<accession>D3VH10</accession>
<dbReference type="HOGENOM" id="CLU_3013316_0_0_6"/>
<evidence type="ECO:0000313" key="1">
    <source>
        <dbReference type="EMBL" id="CBJ88295.1"/>
    </source>
</evidence>
<dbReference type="eggNOG" id="ENOG5030Y0G">
    <property type="taxonomic scope" value="Bacteria"/>
</dbReference>
<dbReference type="EMBL" id="FN667742">
    <property type="protein sequence ID" value="CBJ88295.1"/>
    <property type="molecule type" value="Genomic_DNA"/>
</dbReference>
<keyword evidence="2" id="KW-1185">Reference proteome</keyword>
<reference evidence="1 2" key="1">
    <citation type="journal article" date="2011" name="PLoS ONE">
        <title>The entomopathogenic bacterial endosymbionts xenorhabdus and photorhabdus: convergent lifestyles from divergent genomes.</title>
        <authorList>
            <person name="Chaston J.M."/>
            <person name="Suen G."/>
            <person name="Tucker S.L."/>
            <person name="Andersen A.W."/>
            <person name="Bhasin A."/>
            <person name="Bode E."/>
            <person name="Bode H.B."/>
            <person name="Brachmann A.O."/>
            <person name="Cowles C.E."/>
            <person name="Cowles K.N."/>
            <person name="Darby C."/>
            <person name="de Leon L."/>
            <person name="Drace K."/>
            <person name="Du Z."/>
            <person name="Givaudan A."/>
            <person name="Herbert Tran E.E."/>
            <person name="Jewell K.A."/>
            <person name="Knack J.J."/>
            <person name="Krasomil-Osterfeld K.C."/>
            <person name="Kukor R."/>
            <person name="Lanois A."/>
            <person name="Latreille P."/>
            <person name="Leimgruber N.K."/>
            <person name="Lipke C.M."/>
            <person name="Liu R."/>
            <person name="Lu X."/>
            <person name="Martens E.C."/>
            <person name="Marri P.R."/>
            <person name="Medigue C."/>
            <person name="Menard M.L."/>
            <person name="Miller N.M."/>
            <person name="Morales-Soto N."/>
            <person name="Norton S."/>
            <person name="Ogier J.C."/>
            <person name="Orchard S.S."/>
            <person name="Park D."/>
            <person name="Park Y."/>
            <person name="Qurollo B.A."/>
            <person name="Sugar D.R."/>
            <person name="Richards G.R."/>
            <person name="Rouy Z."/>
            <person name="Slominski B."/>
            <person name="Slominski K."/>
            <person name="Snyder H."/>
            <person name="Tjaden B.C."/>
            <person name="van der Hoeven R."/>
            <person name="Welch R.D."/>
            <person name="Wheeler C."/>
            <person name="Xiang B."/>
            <person name="Barbazuk B."/>
            <person name="Gaudriault S."/>
            <person name="Goodner B."/>
            <person name="Slater S.C."/>
            <person name="Forst S."/>
            <person name="Goldman B.S."/>
            <person name="Goodrich-Blair H."/>
        </authorList>
    </citation>
    <scope>NUCLEOTIDE SEQUENCE [LARGE SCALE GENOMIC DNA]</scope>
    <source>
        <strain evidence="2">ATCC 19061 / DSM 3370 / CCUG 14189 / LMG 1036 / NCIMB 9965 / AN6</strain>
    </source>
</reference>
<gene>
    <name evidence="1" type="ordered locus">XNC1_0207</name>
</gene>
<evidence type="ECO:0000313" key="2">
    <source>
        <dbReference type="Proteomes" id="UP000008075"/>
    </source>
</evidence>
<organism evidence="1 2">
    <name type="scientific">Xenorhabdus nematophila (strain ATCC 19061 / DSM 3370 / CCUG 14189 / LMG 1036 / NCIMB 9965 / AN6)</name>
    <dbReference type="NCBI Taxonomy" id="406817"/>
    <lineage>
        <taxon>Bacteria</taxon>
        <taxon>Pseudomonadati</taxon>
        <taxon>Pseudomonadota</taxon>
        <taxon>Gammaproteobacteria</taxon>
        <taxon>Enterobacterales</taxon>
        <taxon>Morganellaceae</taxon>
        <taxon>Xenorhabdus</taxon>
    </lineage>
</organism>
<proteinExistence type="predicted"/>
<protein>
    <submittedName>
        <fullName evidence="1">Uncharacterized protein</fullName>
    </submittedName>
</protein>
<name>D3VH10_XENNA</name>
<sequence>MIRICQILSLPDEWFQDEEFEDELTSEEILGYAMARSGRYLSDLSEIELKYPLPQN</sequence>
<dbReference type="Proteomes" id="UP000008075">
    <property type="component" value="Chromosome"/>
</dbReference>